<dbReference type="AlphaFoldDB" id="A0A1M6Q326"/>
<dbReference type="InterPro" id="IPR010965">
    <property type="entry name" value="HesB-rel_seleno"/>
</dbReference>
<dbReference type="InterPro" id="IPR035903">
    <property type="entry name" value="HesB-like_dom_sf"/>
</dbReference>
<dbReference type="NCBIfam" id="TIGR01911">
    <property type="entry name" value="HesB_rel_seleno"/>
    <property type="match status" value="1"/>
</dbReference>
<name>A0A1M6Q326_9CLOT</name>
<dbReference type="EMBL" id="FQZB01000014">
    <property type="protein sequence ID" value="SHK14521.1"/>
    <property type="molecule type" value="Genomic_DNA"/>
</dbReference>
<organism evidence="1 2">
    <name type="scientific">Clostridium cavendishii DSM 21758</name>
    <dbReference type="NCBI Taxonomy" id="1121302"/>
    <lineage>
        <taxon>Bacteria</taxon>
        <taxon>Bacillati</taxon>
        <taxon>Bacillota</taxon>
        <taxon>Clostridia</taxon>
        <taxon>Eubacteriales</taxon>
        <taxon>Clostridiaceae</taxon>
        <taxon>Clostridium</taxon>
    </lineage>
</organism>
<dbReference type="RefSeq" id="WP_072990240.1">
    <property type="nucleotide sequence ID" value="NZ_FQZB01000014.1"/>
</dbReference>
<evidence type="ECO:0000313" key="2">
    <source>
        <dbReference type="Proteomes" id="UP000184310"/>
    </source>
</evidence>
<accession>A0A1M6Q326</accession>
<dbReference type="SUPFAM" id="SSF89360">
    <property type="entry name" value="HesB-like domain"/>
    <property type="match status" value="1"/>
</dbReference>
<dbReference type="Gene3D" id="2.60.300.12">
    <property type="entry name" value="HesB-like domain"/>
    <property type="match status" value="1"/>
</dbReference>
<proteinExistence type="predicted"/>
<dbReference type="Proteomes" id="UP000184310">
    <property type="component" value="Unassembled WGS sequence"/>
</dbReference>
<keyword evidence="2" id="KW-1185">Reference proteome</keyword>
<gene>
    <name evidence="1" type="ORF">SAMN02745163_03271</name>
</gene>
<reference evidence="1 2" key="1">
    <citation type="submission" date="2016-11" db="EMBL/GenBank/DDBJ databases">
        <authorList>
            <person name="Jaros S."/>
            <person name="Januszkiewicz K."/>
            <person name="Wedrychowicz H."/>
        </authorList>
    </citation>
    <scope>NUCLEOTIDE SEQUENCE [LARGE SCALE GENOMIC DNA]</scope>
    <source>
        <strain evidence="1 2">DSM 21758</strain>
    </source>
</reference>
<dbReference type="STRING" id="1121302.SAMN02745163_03271"/>
<protein>
    <submittedName>
        <fullName evidence="1">HesB-like selenoprotein</fullName>
    </submittedName>
</protein>
<sequence length="108" mass="11744">MNKITLSTEAYDEFKAFLDENEVEGYNIRINLAGFGCSGPVFNISVDEPKENDVVEKINDITFFAETSLIDEFGGFIILSSEENEGRGLSLKPVIEPEGGCGTCGGCH</sequence>
<evidence type="ECO:0000313" key="1">
    <source>
        <dbReference type="EMBL" id="SHK14521.1"/>
    </source>
</evidence>
<dbReference type="OrthoDB" id="2355011at2"/>